<dbReference type="SFLD" id="SFLDG00358">
    <property type="entry name" value="Main_(cytGST)"/>
    <property type="match status" value="1"/>
</dbReference>
<dbReference type="EC" id="2.5.1.18" evidence="2"/>
<keyword evidence="9" id="KW-1185">Reference proteome</keyword>
<dbReference type="PANTHER" id="PTHR44051">
    <property type="entry name" value="GLUTATHIONE S-TRANSFERASE-RELATED"/>
    <property type="match status" value="1"/>
</dbReference>
<evidence type="ECO:0000256" key="3">
    <source>
        <dbReference type="ARBA" id="ARBA00022679"/>
    </source>
</evidence>
<keyword evidence="5" id="KW-1133">Transmembrane helix</keyword>
<dbReference type="CDD" id="cd03046">
    <property type="entry name" value="GST_N_GTT1_like"/>
    <property type="match status" value="1"/>
</dbReference>
<gene>
    <name evidence="8" type="ORF">PFICI_12988</name>
</gene>
<dbReference type="InterPro" id="IPR036282">
    <property type="entry name" value="Glutathione-S-Trfase_C_sf"/>
</dbReference>
<dbReference type="GO" id="GO:0004602">
    <property type="term" value="F:glutathione peroxidase activity"/>
    <property type="evidence" value="ECO:0007669"/>
    <property type="project" value="UniProtKB-ARBA"/>
</dbReference>
<dbReference type="FunFam" id="3.40.30.10:FF:000156">
    <property type="entry name" value="Glutathione S-transferase 1"/>
    <property type="match status" value="1"/>
</dbReference>
<keyword evidence="5" id="KW-0472">Membrane</keyword>
<feature type="domain" description="GST C-terminal" evidence="7">
    <location>
        <begin position="129"/>
        <end position="258"/>
    </location>
</feature>
<keyword evidence="3" id="KW-0808">Transferase</keyword>
<dbReference type="STRING" id="1229662.W3WQG1"/>
<evidence type="ECO:0000313" key="9">
    <source>
        <dbReference type="Proteomes" id="UP000030651"/>
    </source>
</evidence>
<evidence type="ECO:0000256" key="4">
    <source>
        <dbReference type="ARBA" id="ARBA00047960"/>
    </source>
</evidence>
<dbReference type="GeneID" id="19278001"/>
<feature type="transmembrane region" description="Helical" evidence="5">
    <location>
        <begin position="122"/>
        <end position="143"/>
    </location>
</feature>
<dbReference type="PROSITE" id="PS50404">
    <property type="entry name" value="GST_NTER"/>
    <property type="match status" value="1"/>
</dbReference>
<dbReference type="PANTHER" id="PTHR44051:SF9">
    <property type="entry name" value="GLUTATHIONE S-TRANSFERASE 1"/>
    <property type="match status" value="1"/>
</dbReference>
<dbReference type="GO" id="GO:0004364">
    <property type="term" value="F:glutathione transferase activity"/>
    <property type="evidence" value="ECO:0007669"/>
    <property type="project" value="UniProtKB-EC"/>
</dbReference>
<dbReference type="InParanoid" id="W3WQG1"/>
<dbReference type="InterPro" id="IPR036249">
    <property type="entry name" value="Thioredoxin-like_sf"/>
</dbReference>
<dbReference type="Pfam" id="PF13409">
    <property type="entry name" value="GST_N_2"/>
    <property type="match status" value="1"/>
</dbReference>
<dbReference type="eggNOG" id="KOG0867">
    <property type="taxonomic scope" value="Eukaryota"/>
</dbReference>
<dbReference type="GO" id="GO:0005737">
    <property type="term" value="C:cytoplasm"/>
    <property type="evidence" value="ECO:0007669"/>
    <property type="project" value="UniProtKB-ARBA"/>
</dbReference>
<proteinExistence type="inferred from homology"/>
<dbReference type="Gene3D" id="3.40.30.10">
    <property type="entry name" value="Glutaredoxin"/>
    <property type="match status" value="1"/>
</dbReference>
<dbReference type="Gene3D" id="1.20.1050.10">
    <property type="match status" value="1"/>
</dbReference>
<dbReference type="SUPFAM" id="SSF47616">
    <property type="entry name" value="GST C-terminal domain-like"/>
    <property type="match status" value="1"/>
</dbReference>
<evidence type="ECO:0000313" key="8">
    <source>
        <dbReference type="EMBL" id="ETS76044.1"/>
    </source>
</evidence>
<evidence type="ECO:0000256" key="5">
    <source>
        <dbReference type="SAM" id="Phobius"/>
    </source>
</evidence>
<protein>
    <recommendedName>
        <fullName evidence="2">glutathione transferase</fullName>
        <ecNumber evidence="2">2.5.1.18</ecNumber>
    </recommendedName>
</protein>
<name>W3WQG1_PESFW</name>
<dbReference type="AlphaFoldDB" id="W3WQG1"/>
<dbReference type="InterPro" id="IPR004045">
    <property type="entry name" value="Glutathione_S-Trfase_N"/>
</dbReference>
<dbReference type="EMBL" id="KI912118">
    <property type="protein sequence ID" value="ETS76044.1"/>
    <property type="molecule type" value="Genomic_DNA"/>
</dbReference>
<dbReference type="OMA" id="DVQMSFP"/>
<dbReference type="Pfam" id="PF14497">
    <property type="entry name" value="GST_C_3"/>
    <property type="match status" value="1"/>
</dbReference>
<dbReference type="InterPro" id="IPR040079">
    <property type="entry name" value="Glutathione_S-Trfase"/>
</dbReference>
<comment type="catalytic activity">
    <reaction evidence="4">
        <text>RX + glutathione = an S-substituted glutathione + a halide anion + H(+)</text>
        <dbReference type="Rhea" id="RHEA:16437"/>
        <dbReference type="ChEBI" id="CHEBI:15378"/>
        <dbReference type="ChEBI" id="CHEBI:16042"/>
        <dbReference type="ChEBI" id="CHEBI:17792"/>
        <dbReference type="ChEBI" id="CHEBI:57925"/>
        <dbReference type="ChEBI" id="CHEBI:90779"/>
        <dbReference type="EC" id="2.5.1.18"/>
    </reaction>
</comment>
<dbReference type="Proteomes" id="UP000030651">
    <property type="component" value="Unassembled WGS sequence"/>
</dbReference>
<evidence type="ECO:0000256" key="1">
    <source>
        <dbReference type="ARBA" id="ARBA00007409"/>
    </source>
</evidence>
<keyword evidence="5" id="KW-0812">Transmembrane</keyword>
<dbReference type="InterPro" id="IPR004046">
    <property type="entry name" value="GST_C"/>
</dbReference>
<dbReference type="HOGENOM" id="CLU_011226_15_0_1"/>
<comment type="similarity">
    <text evidence="1">Belongs to the GST superfamily.</text>
</comment>
<dbReference type="PROSITE" id="PS50405">
    <property type="entry name" value="GST_CTER"/>
    <property type="match status" value="1"/>
</dbReference>
<reference evidence="9" key="1">
    <citation type="journal article" date="2015" name="BMC Genomics">
        <title>Genomic and transcriptomic analysis of the endophytic fungus Pestalotiopsis fici reveals its lifestyle and high potential for synthesis of natural products.</title>
        <authorList>
            <person name="Wang X."/>
            <person name="Zhang X."/>
            <person name="Liu L."/>
            <person name="Xiang M."/>
            <person name="Wang W."/>
            <person name="Sun X."/>
            <person name="Che Y."/>
            <person name="Guo L."/>
            <person name="Liu G."/>
            <person name="Guo L."/>
            <person name="Wang C."/>
            <person name="Yin W.B."/>
            <person name="Stadler M."/>
            <person name="Zhang X."/>
            <person name="Liu X."/>
        </authorList>
    </citation>
    <scope>NUCLEOTIDE SEQUENCE [LARGE SCALE GENOMIC DNA]</scope>
    <source>
        <strain evidence="9">W106-1 / CGMCC3.15140</strain>
    </source>
</reference>
<evidence type="ECO:0000259" key="7">
    <source>
        <dbReference type="PROSITE" id="PS50405"/>
    </source>
</evidence>
<dbReference type="SFLD" id="SFLDS00019">
    <property type="entry name" value="Glutathione_Transferase_(cytos"/>
    <property type="match status" value="1"/>
</dbReference>
<evidence type="ECO:0000259" key="6">
    <source>
        <dbReference type="PROSITE" id="PS50404"/>
    </source>
</evidence>
<dbReference type="RefSeq" id="XP_007839760.1">
    <property type="nucleotide sequence ID" value="XM_007841569.1"/>
</dbReference>
<dbReference type="InterPro" id="IPR010987">
    <property type="entry name" value="Glutathione-S-Trfase_C-like"/>
</dbReference>
<dbReference type="FunCoup" id="W3WQG1">
    <property type="interactions" value="122"/>
</dbReference>
<feature type="domain" description="GST N-terminal" evidence="6">
    <location>
        <begin position="6"/>
        <end position="94"/>
    </location>
</feature>
<evidence type="ECO:0000256" key="2">
    <source>
        <dbReference type="ARBA" id="ARBA00012452"/>
    </source>
</evidence>
<dbReference type="KEGG" id="pfy:PFICI_12988"/>
<sequence>MAATEQAKVKLYWLEKSRAQGILWLLEELKVDYELELFHRNKQTMLAPPELKKIHPLGKSPVISVTAPGADKPIVIAETGAIAQYLSEHWGQNSTLVPKRWKEGQEGRVGGETEAWMRWMYFLHYNEGSLMTLLMMVLVLSTIKGPRVPFLIRPVTSVVVNQVFNSFIMPNLKTHLAFLEEQLATSGGDFLCGKDLTTADIVVSFALINYQSRFEEVGTWAEKPEKLYPKVWAYINMIDAHPGYKKSAEKIKEIDASYGIKW</sequence>
<accession>W3WQG1</accession>
<dbReference type="SUPFAM" id="SSF52833">
    <property type="entry name" value="Thioredoxin-like"/>
    <property type="match status" value="1"/>
</dbReference>
<dbReference type="OrthoDB" id="2098326at2759"/>
<organism evidence="8 9">
    <name type="scientific">Pestalotiopsis fici (strain W106-1 / CGMCC3.15140)</name>
    <dbReference type="NCBI Taxonomy" id="1229662"/>
    <lineage>
        <taxon>Eukaryota</taxon>
        <taxon>Fungi</taxon>
        <taxon>Dikarya</taxon>
        <taxon>Ascomycota</taxon>
        <taxon>Pezizomycotina</taxon>
        <taxon>Sordariomycetes</taxon>
        <taxon>Xylariomycetidae</taxon>
        <taxon>Amphisphaeriales</taxon>
        <taxon>Sporocadaceae</taxon>
        <taxon>Pestalotiopsis</taxon>
    </lineage>
</organism>